<dbReference type="KEGG" id="lins:G7067_13165"/>
<dbReference type="InterPro" id="IPR027417">
    <property type="entry name" value="P-loop_NTPase"/>
</dbReference>
<dbReference type="Gene3D" id="3.40.50.300">
    <property type="entry name" value="P-loop containing nucleotide triphosphate hydrolases"/>
    <property type="match status" value="1"/>
</dbReference>
<dbReference type="GO" id="GO:0003677">
    <property type="term" value="F:DNA binding"/>
    <property type="evidence" value="ECO:0007669"/>
    <property type="project" value="InterPro"/>
</dbReference>
<organism evidence="2 3">
    <name type="scientific">Leucobacter insecticola</name>
    <dbReference type="NCBI Taxonomy" id="2714934"/>
    <lineage>
        <taxon>Bacteria</taxon>
        <taxon>Bacillati</taxon>
        <taxon>Actinomycetota</taxon>
        <taxon>Actinomycetes</taxon>
        <taxon>Micrococcales</taxon>
        <taxon>Microbacteriaceae</taxon>
        <taxon>Leucobacter</taxon>
    </lineage>
</organism>
<name>A0A6G8FLI4_9MICO</name>
<dbReference type="EMBL" id="CP049934">
    <property type="protein sequence ID" value="QIM17143.1"/>
    <property type="molecule type" value="Genomic_DNA"/>
</dbReference>
<dbReference type="SMART" id="SM00530">
    <property type="entry name" value="HTH_XRE"/>
    <property type="match status" value="1"/>
</dbReference>
<dbReference type="PANTHER" id="PTHR47691">
    <property type="entry name" value="REGULATOR-RELATED"/>
    <property type="match status" value="1"/>
</dbReference>
<proteinExistence type="predicted"/>
<gene>
    <name evidence="2" type="ORF">G7067_13165</name>
</gene>
<dbReference type="Gene3D" id="1.10.260.40">
    <property type="entry name" value="lambda repressor-like DNA-binding domains"/>
    <property type="match status" value="1"/>
</dbReference>
<dbReference type="Pfam" id="PF13560">
    <property type="entry name" value="HTH_31"/>
    <property type="match status" value="1"/>
</dbReference>
<dbReference type="Proteomes" id="UP000501387">
    <property type="component" value="Chromosome"/>
</dbReference>
<dbReference type="Pfam" id="PF00931">
    <property type="entry name" value="NB-ARC"/>
    <property type="match status" value="1"/>
</dbReference>
<accession>A0A6G8FLI4</accession>
<dbReference type="InterPro" id="IPR001387">
    <property type="entry name" value="Cro/C1-type_HTH"/>
</dbReference>
<dbReference type="GO" id="GO:0043531">
    <property type="term" value="F:ADP binding"/>
    <property type="evidence" value="ECO:0007669"/>
    <property type="project" value="InterPro"/>
</dbReference>
<dbReference type="AlphaFoldDB" id="A0A6G8FLI4"/>
<dbReference type="SUPFAM" id="SSF47413">
    <property type="entry name" value="lambda repressor-like DNA-binding domains"/>
    <property type="match status" value="1"/>
</dbReference>
<protein>
    <submittedName>
        <fullName evidence="2">Helix-turn-helix domain-containing protein</fullName>
    </submittedName>
</protein>
<reference evidence="2 3" key="1">
    <citation type="submission" date="2020-03" db="EMBL/GenBank/DDBJ databases">
        <title>Leucobacter sp. nov., isolated from beetles.</title>
        <authorList>
            <person name="Hyun D.-W."/>
            <person name="Bae J.-W."/>
        </authorList>
    </citation>
    <scope>NUCLEOTIDE SEQUENCE [LARGE SCALE GENOMIC DNA]</scope>
    <source>
        <strain evidence="2 3">HDW9B</strain>
    </source>
</reference>
<dbReference type="InterPro" id="IPR002182">
    <property type="entry name" value="NB-ARC"/>
</dbReference>
<dbReference type="SUPFAM" id="SSF52540">
    <property type="entry name" value="P-loop containing nucleoside triphosphate hydrolases"/>
    <property type="match status" value="1"/>
</dbReference>
<dbReference type="PROSITE" id="PS50943">
    <property type="entry name" value="HTH_CROC1"/>
    <property type="match status" value="1"/>
</dbReference>
<keyword evidence="3" id="KW-1185">Reference proteome</keyword>
<evidence type="ECO:0000313" key="2">
    <source>
        <dbReference type="EMBL" id="QIM17143.1"/>
    </source>
</evidence>
<dbReference type="InterPro" id="IPR010982">
    <property type="entry name" value="Lambda_DNA-bd_dom_sf"/>
</dbReference>
<feature type="domain" description="HTH cro/C1-type" evidence="1">
    <location>
        <begin position="25"/>
        <end position="80"/>
    </location>
</feature>
<evidence type="ECO:0000259" key="1">
    <source>
        <dbReference type="PROSITE" id="PS50943"/>
    </source>
</evidence>
<dbReference type="CDD" id="cd00093">
    <property type="entry name" value="HTH_XRE"/>
    <property type="match status" value="1"/>
</dbReference>
<sequence>MIRIQVLRGGGAMEAADEAELGALLREFRDRSNLTLEALAELSGVSVRTIGDIERGVRRAPHRYTLNSLAAALQLPPHDAQMLFSLVRRERAKVAPKPPKPPKLPNVLGPFPLPRMIPDFTGREAELQRAIELLVSQPSPIVTVTGPVGYGTTTFAIALARAAEEDFESTVFLSMVSPEKNSPISPEEAARSIVRAIDPSAKPTPDTEVIAQYQRALIGRRILLVCDDVDGETQVRPLLPTHGESAMILTSRLPLAGLDGVSRLPLGPLEIEDSIRLLESIIPEGQRTAADTAELARFCEGVPLGLRISGNQVASHPGFTVGSVLRNLASDTDRGLGAFSAGIVACWRRSSSRMSVFALSNSWCFAASA</sequence>
<dbReference type="RefSeq" id="WP_166325252.1">
    <property type="nucleotide sequence ID" value="NZ_CP049934.1"/>
</dbReference>
<evidence type="ECO:0000313" key="3">
    <source>
        <dbReference type="Proteomes" id="UP000501387"/>
    </source>
</evidence>
<dbReference type="PANTHER" id="PTHR47691:SF3">
    <property type="entry name" value="HTH-TYPE TRANSCRIPTIONAL REGULATOR RV0890C-RELATED"/>
    <property type="match status" value="1"/>
</dbReference>
<dbReference type="PRINTS" id="PR00364">
    <property type="entry name" value="DISEASERSIST"/>
</dbReference>